<dbReference type="Gene3D" id="3.30.360.10">
    <property type="entry name" value="Dihydrodipicolinate Reductase, domain 2"/>
    <property type="match status" value="1"/>
</dbReference>
<keyword evidence="4" id="KW-1185">Reference proteome</keyword>
<dbReference type="RefSeq" id="WP_213517913.1">
    <property type="nucleotide sequence ID" value="NZ_BOSE01000007.1"/>
</dbReference>
<organism evidence="3 4">
    <name type="scientific">Paenibacillus montaniterrae</name>
    <dbReference type="NCBI Taxonomy" id="429341"/>
    <lineage>
        <taxon>Bacteria</taxon>
        <taxon>Bacillati</taxon>
        <taxon>Bacillota</taxon>
        <taxon>Bacilli</taxon>
        <taxon>Bacillales</taxon>
        <taxon>Paenibacillaceae</taxon>
        <taxon>Paenibacillus</taxon>
    </lineage>
</organism>
<reference evidence="3" key="1">
    <citation type="submission" date="2021-03" db="EMBL/GenBank/DDBJ databases">
        <title>Antimicrobial resistance genes in bacteria isolated from Japanese honey, and their potential for conferring macrolide and lincosamide resistance in the American foulbrood pathogen Paenibacillus larvae.</title>
        <authorList>
            <person name="Okamoto M."/>
            <person name="Kumagai M."/>
            <person name="Kanamori H."/>
            <person name="Takamatsu D."/>
        </authorList>
    </citation>
    <scope>NUCLEOTIDE SEQUENCE</scope>
    <source>
        <strain evidence="3">J40TS1</strain>
    </source>
</reference>
<dbReference type="EMBL" id="BOSE01000007">
    <property type="protein sequence ID" value="GIP17999.1"/>
    <property type="molecule type" value="Genomic_DNA"/>
</dbReference>
<evidence type="ECO:0000313" key="4">
    <source>
        <dbReference type="Proteomes" id="UP000683139"/>
    </source>
</evidence>
<dbReference type="InterPro" id="IPR055170">
    <property type="entry name" value="GFO_IDH_MocA-like_dom"/>
</dbReference>
<dbReference type="InterPro" id="IPR036291">
    <property type="entry name" value="NAD(P)-bd_dom_sf"/>
</dbReference>
<dbReference type="PANTHER" id="PTHR43249:SF1">
    <property type="entry name" value="D-GLUCOSIDE 3-DEHYDROGENASE"/>
    <property type="match status" value="1"/>
</dbReference>
<name>A0A919YTC9_9BACL</name>
<dbReference type="Gene3D" id="3.40.50.720">
    <property type="entry name" value="NAD(P)-binding Rossmann-like Domain"/>
    <property type="match status" value="1"/>
</dbReference>
<dbReference type="Pfam" id="PF22725">
    <property type="entry name" value="GFO_IDH_MocA_C3"/>
    <property type="match status" value="1"/>
</dbReference>
<dbReference type="InterPro" id="IPR000683">
    <property type="entry name" value="Gfo/Idh/MocA-like_OxRdtase_N"/>
</dbReference>
<dbReference type="SUPFAM" id="SSF51735">
    <property type="entry name" value="NAD(P)-binding Rossmann-fold domains"/>
    <property type="match status" value="1"/>
</dbReference>
<dbReference type="GO" id="GO:0000166">
    <property type="term" value="F:nucleotide binding"/>
    <property type="evidence" value="ECO:0007669"/>
    <property type="project" value="InterPro"/>
</dbReference>
<feature type="domain" description="Gfo/Idh/MocA-like oxidoreductase N-terminal" evidence="1">
    <location>
        <begin position="4"/>
        <end position="124"/>
    </location>
</feature>
<comment type="caution">
    <text evidence="3">The sequence shown here is derived from an EMBL/GenBank/DDBJ whole genome shotgun (WGS) entry which is preliminary data.</text>
</comment>
<dbReference type="AlphaFoldDB" id="A0A919YTC9"/>
<dbReference type="Pfam" id="PF01408">
    <property type="entry name" value="GFO_IDH_MocA"/>
    <property type="match status" value="1"/>
</dbReference>
<evidence type="ECO:0000313" key="3">
    <source>
        <dbReference type="EMBL" id="GIP17999.1"/>
    </source>
</evidence>
<dbReference type="SUPFAM" id="SSF55347">
    <property type="entry name" value="Glyceraldehyde-3-phosphate dehydrogenase-like, C-terminal domain"/>
    <property type="match status" value="1"/>
</dbReference>
<evidence type="ECO:0000259" key="1">
    <source>
        <dbReference type="Pfam" id="PF01408"/>
    </source>
</evidence>
<protein>
    <submittedName>
        <fullName evidence="3">Oxidoreductase</fullName>
    </submittedName>
</protein>
<accession>A0A919YTC9</accession>
<gene>
    <name evidence="3" type="ORF">J40TS1_36410</name>
</gene>
<dbReference type="InterPro" id="IPR052515">
    <property type="entry name" value="Gfo/Idh/MocA_Oxidoreductase"/>
</dbReference>
<sequence>MEKVRIGIIGIGGMGTSHAKNIVAGKVPNAELTAVCDINAERLEWAKQSFGDRVQRFDQADAFFQSQAFDAVLVATTHYDHPGLAIQALNYGYHTLIEKPAGVYTKAVREMNEVAQQSDKVFAIMYNQRTNPVYQKLKDLIDSGELGDLKRSIWIITNWYRPQSYYDAGGWRATWSGEGGGVLLNQDPHQLDLWQWMYGMPKRVRAFMSFGKYHNIEVEDDVTAYVEYENGATGLFVTTTGEAPGTNRLEVSGDRGKVVIEDDKLTFWRLRVSEREFNREFKGGFGSPECWKCEIPTPGDNSQHIGIMNDWVNAILHGTKLIAPGVEGIKGLTISNAMHLSAWTDSWVDIPFDEDLFYEKLKERIDQSTFKKNVHNVTLDVSGTH</sequence>
<proteinExistence type="predicted"/>
<dbReference type="Proteomes" id="UP000683139">
    <property type="component" value="Unassembled WGS sequence"/>
</dbReference>
<feature type="domain" description="GFO/IDH/MocA-like oxidoreductase" evidence="2">
    <location>
        <begin position="134"/>
        <end position="258"/>
    </location>
</feature>
<evidence type="ECO:0000259" key="2">
    <source>
        <dbReference type="Pfam" id="PF22725"/>
    </source>
</evidence>
<dbReference type="PANTHER" id="PTHR43249">
    <property type="entry name" value="UDP-N-ACETYL-2-AMINO-2-DEOXY-D-GLUCURONATE OXIDASE"/>
    <property type="match status" value="1"/>
</dbReference>